<evidence type="ECO:0000313" key="2">
    <source>
        <dbReference type="EMBL" id="EDU44729.1"/>
    </source>
</evidence>
<sequence length="308" mass="33996">MAPRRSGHGYGHSAVCDGAFASIETQVSLAYIILFTLVFFFIFAALFFVRKRSGRTGKALVSTSYISAVVMMLISNILETVSFILISCNTTNYFNYLNMVIASNVFYALATWCLLFVTVYILNALLTRYLHLGRGQQTSPVVKVIPLAVVTVMLPLICAGMRLWTYITITSDAERSGGGDMIVMKMRARRVAGGGLIVWVAVLFFSMLLWNILSLIRAAEILSGITWNWGAEMAQAYLQGAFQALAFVALMGIAKHPSWESMEDAVQQEYSPVGQQQATTTTTTYEGAQLDHFQSPAVYEAPVYVHAK</sequence>
<feature type="transmembrane region" description="Helical" evidence="1">
    <location>
        <begin position="191"/>
        <end position="216"/>
    </location>
</feature>
<dbReference type="GeneID" id="6349997"/>
<keyword evidence="1" id="KW-1133">Transmembrane helix</keyword>
<dbReference type="HOGENOM" id="CLU_078579_0_0_1"/>
<dbReference type="Proteomes" id="UP000001471">
    <property type="component" value="Unassembled WGS sequence"/>
</dbReference>
<evidence type="ECO:0000313" key="3">
    <source>
        <dbReference type="Proteomes" id="UP000001471"/>
    </source>
</evidence>
<feature type="transmembrane region" description="Helical" evidence="1">
    <location>
        <begin position="106"/>
        <end position="126"/>
    </location>
</feature>
<keyword evidence="1" id="KW-0472">Membrane</keyword>
<dbReference type="OMA" id="MMFRIIC"/>
<dbReference type="AlphaFoldDB" id="B2WNW9"/>
<dbReference type="KEGG" id="ptrr:6349997"/>
<gene>
    <name evidence="2" type="ORF">PTRG_11679</name>
</gene>
<dbReference type="RefSeq" id="XP_001942010.2">
    <property type="nucleotide sequence ID" value="XM_001941975.2"/>
</dbReference>
<protein>
    <submittedName>
        <fullName evidence="2">Uncharacterized protein</fullName>
    </submittedName>
</protein>
<dbReference type="InParanoid" id="B2WNW9"/>
<organism evidence="2 3">
    <name type="scientific">Pyrenophora tritici-repentis (strain Pt-1C-BFP)</name>
    <name type="common">Wheat tan spot fungus</name>
    <name type="synonym">Drechslera tritici-repentis</name>
    <dbReference type="NCBI Taxonomy" id="426418"/>
    <lineage>
        <taxon>Eukaryota</taxon>
        <taxon>Fungi</taxon>
        <taxon>Dikarya</taxon>
        <taxon>Ascomycota</taxon>
        <taxon>Pezizomycotina</taxon>
        <taxon>Dothideomycetes</taxon>
        <taxon>Pleosporomycetidae</taxon>
        <taxon>Pleosporales</taxon>
        <taxon>Pleosporineae</taxon>
        <taxon>Pleosporaceae</taxon>
        <taxon>Pyrenophora</taxon>
    </lineage>
</organism>
<name>B2WNW9_PYRTR</name>
<evidence type="ECO:0000256" key="1">
    <source>
        <dbReference type="SAM" id="Phobius"/>
    </source>
</evidence>
<feature type="transmembrane region" description="Helical" evidence="1">
    <location>
        <begin position="29"/>
        <end position="49"/>
    </location>
</feature>
<feature type="transmembrane region" description="Helical" evidence="1">
    <location>
        <begin position="61"/>
        <end position="86"/>
    </location>
</feature>
<dbReference type="eggNOG" id="ENOG502SY61">
    <property type="taxonomic scope" value="Eukaryota"/>
</dbReference>
<dbReference type="EMBL" id="DS231632">
    <property type="protein sequence ID" value="EDU44729.1"/>
    <property type="molecule type" value="Genomic_DNA"/>
</dbReference>
<proteinExistence type="predicted"/>
<dbReference type="OrthoDB" id="3783050at2759"/>
<reference evidence="3" key="1">
    <citation type="journal article" date="2013" name="G3 (Bethesda)">
        <title>Comparative genomics of a plant-pathogenic fungus, Pyrenophora tritici-repentis, reveals transduplication and the impact of repeat elements on pathogenicity and population divergence.</title>
        <authorList>
            <person name="Manning V.A."/>
            <person name="Pandelova I."/>
            <person name="Dhillon B."/>
            <person name="Wilhelm L.J."/>
            <person name="Goodwin S.B."/>
            <person name="Berlin A.M."/>
            <person name="Figueroa M."/>
            <person name="Freitag M."/>
            <person name="Hane J.K."/>
            <person name="Henrissat B."/>
            <person name="Holman W.H."/>
            <person name="Kodira C.D."/>
            <person name="Martin J."/>
            <person name="Oliver R.P."/>
            <person name="Robbertse B."/>
            <person name="Schackwitz W."/>
            <person name="Schwartz D.C."/>
            <person name="Spatafora J.W."/>
            <person name="Turgeon B.G."/>
            <person name="Yandava C."/>
            <person name="Young S."/>
            <person name="Zhou S."/>
            <person name="Zeng Q."/>
            <person name="Grigoriev I.V."/>
            <person name="Ma L.-J."/>
            <person name="Ciuffetti L.M."/>
        </authorList>
    </citation>
    <scope>NUCLEOTIDE SEQUENCE [LARGE SCALE GENOMIC DNA]</scope>
    <source>
        <strain evidence="3">Pt-1C-BFP</strain>
    </source>
</reference>
<accession>B2WNW9</accession>
<keyword evidence="1" id="KW-0812">Transmembrane</keyword>